<feature type="region of interest" description="Disordered" evidence="1">
    <location>
        <begin position="110"/>
        <end position="232"/>
    </location>
</feature>
<dbReference type="AlphaFoldDB" id="A0A6J4PE27"/>
<sequence>MSTGRGGDRFRELEQAYDEYTVYDQHYEKIGKVDDVFVDENDQPEYIGVKTGFLGMKSTLIPIELIRINDHRKLLEIAADGEKIRQAPTFDNDGDITPEYEDHVHTYFGLERPPHMQGSGGYGGYYDSPTEPSRDEELRGSVDTEYGERTDAPGSPAENAPAGSGNLDAPLGDTGSTAEPSREEPAASAGPPAADPFDADAATRTGGDTRDDVEVEGDRNVRVYKRAARPSR</sequence>
<dbReference type="SUPFAM" id="SSF50346">
    <property type="entry name" value="PRC-barrel domain"/>
    <property type="match status" value="1"/>
</dbReference>
<protein>
    <recommendedName>
        <fullName evidence="2">PRC-barrel domain-containing protein</fullName>
    </recommendedName>
</protein>
<dbReference type="InterPro" id="IPR014747">
    <property type="entry name" value="Bac_photo_RC_H_C"/>
</dbReference>
<dbReference type="InterPro" id="IPR027275">
    <property type="entry name" value="PRC-brl_dom"/>
</dbReference>
<proteinExistence type="predicted"/>
<dbReference type="Pfam" id="PF05239">
    <property type="entry name" value="PRC"/>
    <property type="match status" value="1"/>
</dbReference>
<reference evidence="3" key="1">
    <citation type="submission" date="2020-02" db="EMBL/GenBank/DDBJ databases">
        <authorList>
            <person name="Meier V. D."/>
        </authorList>
    </citation>
    <scope>NUCLEOTIDE SEQUENCE</scope>
    <source>
        <strain evidence="3">AVDCRST_MAG22</strain>
    </source>
</reference>
<evidence type="ECO:0000313" key="3">
    <source>
        <dbReference type="EMBL" id="CAA9408350.1"/>
    </source>
</evidence>
<dbReference type="GO" id="GO:0019684">
    <property type="term" value="P:photosynthesis, light reaction"/>
    <property type="evidence" value="ECO:0007669"/>
    <property type="project" value="InterPro"/>
</dbReference>
<dbReference type="Gene3D" id="3.90.50.10">
    <property type="entry name" value="Photosynthetic Reaction Center, subunit H, domain 2"/>
    <property type="match status" value="1"/>
</dbReference>
<feature type="compositionally biased region" description="Basic and acidic residues" evidence="1">
    <location>
        <begin position="132"/>
        <end position="151"/>
    </location>
</feature>
<dbReference type="EMBL" id="CADCUV010000069">
    <property type="protein sequence ID" value="CAA9408350.1"/>
    <property type="molecule type" value="Genomic_DNA"/>
</dbReference>
<gene>
    <name evidence="3" type="ORF">AVDCRST_MAG22-1695</name>
</gene>
<organism evidence="3">
    <name type="scientific">uncultured Rubrobacteraceae bacterium</name>
    <dbReference type="NCBI Taxonomy" id="349277"/>
    <lineage>
        <taxon>Bacteria</taxon>
        <taxon>Bacillati</taxon>
        <taxon>Actinomycetota</taxon>
        <taxon>Rubrobacteria</taxon>
        <taxon>Rubrobacterales</taxon>
        <taxon>Rubrobacteraceae</taxon>
        <taxon>environmental samples</taxon>
    </lineage>
</organism>
<accession>A0A6J4PE27</accession>
<name>A0A6J4PE27_9ACTN</name>
<feature type="domain" description="PRC-barrel" evidence="2">
    <location>
        <begin position="20"/>
        <end position="72"/>
    </location>
</feature>
<feature type="compositionally biased region" description="Low complexity" evidence="1">
    <location>
        <begin position="186"/>
        <end position="205"/>
    </location>
</feature>
<feature type="compositionally biased region" description="Basic and acidic residues" evidence="1">
    <location>
        <begin position="207"/>
        <end position="221"/>
    </location>
</feature>
<feature type="compositionally biased region" description="Basic residues" evidence="1">
    <location>
        <begin position="222"/>
        <end position="232"/>
    </location>
</feature>
<evidence type="ECO:0000256" key="1">
    <source>
        <dbReference type="SAM" id="MobiDB-lite"/>
    </source>
</evidence>
<evidence type="ECO:0000259" key="2">
    <source>
        <dbReference type="Pfam" id="PF05239"/>
    </source>
</evidence>
<dbReference type="GO" id="GO:0030077">
    <property type="term" value="C:plasma membrane light-harvesting complex"/>
    <property type="evidence" value="ECO:0007669"/>
    <property type="project" value="InterPro"/>
</dbReference>
<dbReference type="InterPro" id="IPR011033">
    <property type="entry name" value="PRC_barrel-like_sf"/>
</dbReference>